<dbReference type="GO" id="GO:0016020">
    <property type="term" value="C:membrane"/>
    <property type="evidence" value="ECO:0007669"/>
    <property type="project" value="UniProtKB-SubCell"/>
</dbReference>
<keyword evidence="7" id="KW-0472">Membrane</keyword>
<accession>A0A0C2ZQM5</accession>
<dbReference type="Gene3D" id="3.40.50.1820">
    <property type="entry name" value="alpha/beta hydrolase"/>
    <property type="match status" value="1"/>
</dbReference>
<keyword evidence="3" id="KW-0378">Hydrolase</keyword>
<gene>
    <name evidence="10" type="ORF">SCLCIDRAFT_116325</name>
</gene>
<dbReference type="HOGENOM" id="CLU_010974_5_0_1"/>
<keyword evidence="4" id="KW-0442">Lipid degradation</keyword>
<dbReference type="SUPFAM" id="SSF53474">
    <property type="entry name" value="alpha/beta-Hydrolases"/>
    <property type="match status" value="1"/>
</dbReference>
<protein>
    <recommendedName>
        <fullName evidence="9">Partial AB-hydrolase lipase domain-containing protein</fullName>
    </recommendedName>
</protein>
<evidence type="ECO:0000256" key="2">
    <source>
        <dbReference type="ARBA" id="ARBA00022692"/>
    </source>
</evidence>
<evidence type="ECO:0000256" key="1">
    <source>
        <dbReference type="ARBA" id="ARBA00004167"/>
    </source>
</evidence>
<comment type="subcellular location">
    <subcellularLocation>
        <location evidence="1">Membrane</location>
        <topology evidence="1">Single-pass membrane protein</topology>
    </subcellularLocation>
</comment>
<dbReference type="InParanoid" id="A0A0C2ZQM5"/>
<evidence type="ECO:0000256" key="8">
    <source>
        <dbReference type="SAM" id="MobiDB-lite"/>
    </source>
</evidence>
<sequence length="498" mass="55863">MPRVPVIGRLSFHEYTALVAGVFILVSETLLRFIIILLPKSVIYWFYERSRILFHHFSARARPKSRSAEEEVSNAIREAKDFGELCALWGYSYEEHVVMTKDGYLLGLHRIPATKGQTKSRPGTSTGKPVVYLHHGLLMNSEVWVCLTDEERCIPFVLVEQGFDVWLGNNRGNKYSKKSVHYSPNSPKFWDYSLDDFAWHDIPDTIEYILNITKSASLGYVGFSQGTAQAFAALSIHPQLNEKVNVFIALAPAMSPAGLSAPVVDALMKASPTSIFLFFGRKAILSSVTTWQSILYPPIFTQIIDTALFFLFDWKSNNIAYSQKLAAYAHLYSYASVKSVVHWFQIMREGVFQMYDDDIDSPVSNQSPVDSICPAVSASPTPTRSSPTFGYGRANHPPAHTRTRAYRPVRFPTGNIVTPIVLLYGTSDSLVDIDTMLAELPRHSTCAIPLEGYEHVDVLWGRNIHEDVIPEVVNALQTWCERGREAGSLQEASTVKNI</sequence>
<evidence type="ECO:0000313" key="11">
    <source>
        <dbReference type="Proteomes" id="UP000053989"/>
    </source>
</evidence>
<dbReference type="AlphaFoldDB" id="A0A0C2ZQM5"/>
<evidence type="ECO:0000313" key="10">
    <source>
        <dbReference type="EMBL" id="KIM63878.1"/>
    </source>
</evidence>
<dbReference type="PANTHER" id="PTHR11005">
    <property type="entry name" value="LYSOSOMAL ACID LIPASE-RELATED"/>
    <property type="match status" value="1"/>
</dbReference>
<reference evidence="10 11" key="1">
    <citation type="submission" date="2014-04" db="EMBL/GenBank/DDBJ databases">
        <authorList>
            <consortium name="DOE Joint Genome Institute"/>
            <person name="Kuo A."/>
            <person name="Kohler A."/>
            <person name="Nagy L.G."/>
            <person name="Floudas D."/>
            <person name="Copeland A."/>
            <person name="Barry K.W."/>
            <person name="Cichocki N."/>
            <person name="Veneault-Fourrey C."/>
            <person name="LaButti K."/>
            <person name="Lindquist E.A."/>
            <person name="Lipzen A."/>
            <person name="Lundell T."/>
            <person name="Morin E."/>
            <person name="Murat C."/>
            <person name="Sun H."/>
            <person name="Tunlid A."/>
            <person name="Henrissat B."/>
            <person name="Grigoriev I.V."/>
            <person name="Hibbett D.S."/>
            <person name="Martin F."/>
            <person name="Nordberg H.P."/>
            <person name="Cantor M.N."/>
            <person name="Hua S.X."/>
        </authorList>
    </citation>
    <scope>NUCLEOTIDE SEQUENCE [LARGE SCALE GENOMIC DNA]</scope>
    <source>
        <strain evidence="10 11">Foug A</strain>
    </source>
</reference>
<dbReference type="EMBL" id="KN822031">
    <property type="protein sequence ID" value="KIM63878.1"/>
    <property type="molecule type" value="Genomic_DNA"/>
</dbReference>
<evidence type="ECO:0000259" key="9">
    <source>
        <dbReference type="Pfam" id="PF04083"/>
    </source>
</evidence>
<evidence type="ECO:0000256" key="5">
    <source>
        <dbReference type="ARBA" id="ARBA00022989"/>
    </source>
</evidence>
<dbReference type="FunCoup" id="A0A0C2ZQM5">
    <property type="interactions" value="27"/>
</dbReference>
<evidence type="ECO:0000256" key="6">
    <source>
        <dbReference type="ARBA" id="ARBA00023098"/>
    </source>
</evidence>
<keyword evidence="6" id="KW-0443">Lipid metabolism</keyword>
<dbReference type="GO" id="GO:0016042">
    <property type="term" value="P:lipid catabolic process"/>
    <property type="evidence" value="ECO:0007669"/>
    <property type="project" value="UniProtKB-KW"/>
</dbReference>
<dbReference type="Proteomes" id="UP000053989">
    <property type="component" value="Unassembled WGS sequence"/>
</dbReference>
<keyword evidence="2" id="KW-0812">Transmembrane</keyword>
<feature type="compositionally biased region" description="Low complexity" evidence="8">
    <location>
        <begin position="379"/>
        <end position="388"/>
    </location>
</feature>
<keyword evidence="5" id="KW-1133">Transmembrane helix</keyword>
<evidence type="ECO:0000256" key="3">
    <source>
        <dbReference type="ARBA" id="ARBA00022801"/>
    </source>
</evidence>
<dbReference type="STRING" id="1036808.A0A0C2ZQM5"/>
<dbReference type="FunFam" id="3.40.50.1820:FF:000095">
    <property type="entry name" value="Triglyceride lipase-cholesterol esterase"/>
    <property type="match status" value="1"/>
</dbReference>
<name>A0A0C2ZQM5_9AGAM</name>
<proteinExistence type="predicted"/>
<dbReference type="InterPro" id="IPR006693">
    <property type="entry name" value="AB_hydrolase_lipase"/>
</dbReference>
<evidence type="ECO:0000256" key="7">
    <source>
        <dbReference type="ARBA" id="ARBA00023136"/>
    </source>
</evidence>
<feature type="region of interest" description="Disordered" evidence="8">
    <location>
        <begin position="374"/>
        <end position="394"/>
    </location>
</feature>
<dbReference type="GO" id="GO:0016787">
    <property type="term" value="F:hydrolase activity"/>
    <property type="evidence" value="ECO:0007669"/>
    <property type="project" value="UniProtKB-KW"/>
</dbReference>
<evidence type="ECO:0000256" key="4">
    <source>
        <dbReference type="ARBA" id="ARBA00022963"/>
    </source>
</evidence>
<dbReference type="Pfam" id="PF04083">
    <property type="entry name" value="Abhydro_lipase"/>
    <property type="match status" value="1"/>
</dbReference>
<organism evidence="10 11">
    <name type="scientific">Scleroderma citrinum Foug A</name>
    <dbReference type="NCBI Taxonomy" id="1036808"/>
    <lineage>
        <taxon>Eukaryota</taxon>
        <taxon>Fungi</taxon>
        <taxon>Dikarya</taxon>
        <taxon>Basidiomycota</taxon>
        <taxon>Agaricomycotina</taxon>
        <taxon>Agaricomycetes</taxon>
        <taxon>Agaricomycetidae</taxon>
        <taxon>Boletales</taxon>
        <taxon>Sclerodermatineae</taxon>
        <taxon>Sclerodermataceae</taxon>
        <taxon>Scleroderma</taxon>
    </lineage>
</organism>
<feature type="domain" description="Partial AB-hydrolase lipase" evidence="9">
    <location>
        <begin position="84"/>
        <end position="146"/>
    </location>
</feature>
<keyword evidence="11" id="KW-1185">Reference proteome</keyword>
<dbReference type="InterPro" id="IPR029058">
    <property type="entry name" value="AB_hydrolase_fold"/>
</dbReference>
<reference evidence="11" key="2">
    <citation type="submission" date="2015-01" db="EMBL/GenBank/DDBJ databases">
        <title>Evolutionary Origins and Diversification of the Mycorrhizal Mutualists.</title>
        <authorList>
            <consortium name="DOE Joint Genome Institute"/>
            <consortium name="Mycorrhizal Genomics Consortium"/>
            <person name="Kohler A."/>
            <person name="Kuo A."/>
            <person name="Nagy L.G."/>
            <person name="Floudas D."/>
            <person name="Copeland A."/>
            <person name="Barry K.W."/>
            <person name="Cichocki N."/>
            <person name="Veneault-Fourrey C."/>
            <person name="LaButti K."/>
            <person name="Lindquist E.A."/>
            <person name="Lipzen A."/>
            <person name="Lundell T."/>
            <person name="Morin E."/>
            <person name="Murat C."/>
            <person name="Riley R."/>
            <person name="Ohm R."/>
            <person name="Sun H."/>
            <person name="Tunlid A."/>
            <person name="Henrissat B."/>
            <person name="Grigoriev I.V."/>
            <person name="Hibbett D.S."/>
            <person name="Martin F."/>
        </authorList>
    </citation>
    <scope>NUCLEOTIDE SEQUENCE [LARGE SCALE GENOMIC DNA]</scope>
    <source>
        <strain evidence="11">Foug A</strain>
    </source>
</reference>
<dbReference type="OrthoDB" id="9974421at2759"/>